<protein>
    <submittedName>
        <fullName evidence="5">Tail protein</fullName>
    </submittedName>
</protein>
<reference evidence="5 6" key="1">
    <citation type="submission" date="2016-04" db="EMBL/GenBank/DDBJ databases">
        <authorList>
            <consortium name="Pathogen Informatics"/>
        </authorList>
    </citation>
    <scope>NUCLEOTIDE SEQUENCE [LARGE SCALE GENOMIC DNA]</scope>
    <source>
        <strain evidence="5 6">H050680373</strain>
    </source>
</reference>
<dbReference type="RefSeq" id="WP_066133956.1">
    <property type="nucleotide sequence ID" value="NZ_FKIF01000010.1"/>
</dbReference>
<gene>
    <name evidence="5" type="primary">gp47</name>
    <name evidence="5" type="ORF">SAMEA3906486_05276</name>
</gene>
<dbReference type="InterPro" id="IPR052399">
    <property type="entry name" value="Phage_Baseplate_Assmbl_Protein"/>
</dbReference>
<comment type="similarity">
    <text evidence="1">Belongs to the Mu gp47/PBSX XkdT family.</text>
</comment>
<dbReference type="Pfam" id="PF04865">
    <property type="entry name" value="Baseplate_J"/>
    <property type="match status" value="1"/>
</dbReference>
<dbReference type="STRING" id="288768.SAMEA3906486_05276"/>
<sequence>MAFNRPTLPELIDQTASEMESRLPGVLARARRSLVGVVVRVLSGGLDALYKYVEILLKRAWPDQCDAEYLDTHGARWGVTRTPAAAATGPLPIEGADGAALPAGSVLQRADGARYTVDVGVIVAGGTAVARITAEEPGQAGNTAPGAQFTLVSPVAGINSVAVASTAISGGADVESPEPFRARILERIRRPPHGGSADDYVAWAKQVPGVTRAWCTPAGMGPGTVVVRFVRDDDDDPIPDAGEIEAVQAHIETVRPVTAELYVLAVVAKPIIYVIAGLRPDTPEVRAAVIAELQDMHVRDAVPGGTLLRSHMSEAISIAAGETDHRLVSPAGNVVCLASELATFGGVQWTP</sequence>
<dbReference type="AlphaFoldDB" id="A0A157SVS4"/>
<evidence type="ECO:0000259" key="3">
    <source>
        <dbReference type="Pfam" id="PF26078"/>
    </source>
</evidence>
<organism evidence="5 6">
    <name type="scientific">Bordetella ansorpii</name>
    <dbReference type="NCBI Taxonomy" id="288768"/>
    <lineage>
        <taxon>Bacteria</taxon>
        <taxon>Pseudomonadati</taxon>
        <taxon>Pseudomonadota</taxon>
        <taxon>Betaproteobacteria</taxon>
        <taxon>Burkholderiales</taxon>
        <taxon>Alcaligenaceae</taxon>
        <taxon>Bordetella</taxon>
    </lineage>
</organism>
<evidence type="ECO:0000313" key="5">
    <source>
        <dbReference type="EMBL" id="SAI74560.1"/>
    </source>
</evidence>
<dbReference type="Pfam" id="PF26079">
    <property type="entry name" value="Baseplate_J_C"/>
    <property type="match status" value="1"/>
</dbReference>
<dbReference type="InterPro" id="IPR058531">
    <property type="entry name" value="Baseplate_J_M"/>
</dbReference>
<evidence type="ECO:0000259" key="2">
    <source>
        <dbReference type="Pfam" id="PF04865"/>
    </source>
</evidence>
<evidence type="ECO:0000313" key="6">
    <source>
        <dbReference type="Proteomes" id="UP000076848"/>
    </source>
</evidence>
<evidence type="ECO:0000259" key="4">
    <source>
        <dbReference type="Pfam" id="PF26079"/>
    </source>
</evidence>
<feature type="domain" description="Baseplate protein J-like barrel" evidence="2">
    <location>
        <begin position="93"/>
        <end position="171"/>
    </location>
</feature>
<dbReference type="Proteomes" id="UP000076848">
    <property type="component" value="Unassembled WGS sequence"/>
</dbReference>
<proteinExistence type="inferred from homology"/>
<accession>A0A157SVS4</accession>
<feature type="domain" description="Baseplate J-like C-terminal" evidence="4">
    <location>
        <begin position="278"/>
        <end position="350"/>
    </location>
</feature>
<dbReference type="PANTHER" id="PTHR37829:SF3">
    <property type="entry name" value="PROTEIN JAYE-RELATED"/>
    <property type="match status" value="1"/>
</dbReference>
<feature type="domain" description="Baseplate J-like central" evidence="3">
    <location>
        <begin position="192"/>
        <end position="265"/>
    </location>
</feature>
<evidence type="ECO:0000256" key="1">
    <source>
        <dbReference type="ARBA" id="ARBA00038087"/>
    </source>
</evidence>
<keyword evidence="6" id="KW-1185">Reference proteome</keyword>
<dbReference type="PANTHER" id="PTHR37829">
    <property type="entry name" value="PHAGE-LIKE ELEMENT PBSX PROTEIN XKDT"/>
    <property type="match status" value="1"/>
</dbReference>
<dbReference type="EMBL" id="FKIF01000010">
    <property type="protein sequence ID" value="SAI74560.1"/>
    <property type="molecule type" value="Genomic_DNA"/>
</dbReference>
<dbReference type="Pfam" id="PF26078">
    <property type="entry name" value="Baseplate_J_M"/>
    <property type="match status" value="1"/>
</dbReference>
<name>A0A157SVS4_9BORD</name>
<dbReference type="InterPro" id="IPR058530">
    <property type="entry name" value="Baseplate_J-like_C"/>
</dbReference>
<dbReference type="InterPro" id="IPR006949">
    <property type="entry name" value="Barrel_Baseplate_J-like"/>
</dbReference>